<feature type="domain" description="M23ase beta-sheet core" evidence="2">
    <location>
        <begin position="216"/>
        <end position="310"/>
    </location>
</feature>
<protein>
    <submittedName>
        <fullName evidence="3">Murein DD-endopeptidase MepM and murein hydrolase activator NlpD, contain LysM domain</fullName>
    </submittedName>
</protein>
<dbReference type="Proteomes" id="UP000182360">
    <property type="component" value="Unassembled WGS sequence"/>
</dbReference>
<dbReference type="SUPFAM" id="SSF51261">
    <property type="entry name" value="Duplicated hybrid motif"/>
    <property type="match status" value="1"/>
</dbReference>
<feature type="signal peptide" evidence="1">
    <location>
        <begin position="1"/>
        <end position="19"/>
    </location>
</feature>
<dbReference type="InterPro" id="IPR011055">
    <property type="entry name" value="Dup_hybrid_motif"/>
</dbReference>
<sequence>MKKILIVIFCLLQFSFIFAASAKYESENYNLNIRYNDVITPGDAIFVRMNITVPKNHKKTKTEPEKKATLQLLQDKKVIESAPFYHLKNKKTNYTEMLCGIPVSLWLKEGNYSIKVIYADSDSDIKEFILPSKLEMRTFPEEILKLDERNTSIKTDNSPERAAQIDKLNNILFTTMPSDIFSLKKFTTPTESQRYTAYCGDRRTYVYTNGKSSTSLHYGNDYGVPTGTEVHSCAAGKVVLAESRISTGWSVVVEHLPGLYSLYYHMNELSVKEGDMVTQGQLLGKSGATGLATGPHLHWEVRLNGSAVRPEFFLNNFTFEED</sequence>
<name>A0A1H9I8Q7_9SPIR</name>
<dbReference type="GO" id="GO:0004222">
    <property type="term" value="F:metalloendopeptidase activity"/>
    <property type="evidence" value="ECO:0007669"/>
    <property type="project" value="TreeGrafter"/>
</dbReference>
<proteinExistence type="predicted"/>
<dbReference type="OrthoDB" id="305469at2"/>
<evidence type="ECO:0000313" key="4">
    <source>
        <dbReference type="Proteomes" id="UP000182360"/>
    </source>
</evidence>
<keyword evidence="1" id="KW-0732">Signal</keyword>
<dbReference type="CDD" id="cd12797">
    <property type="entry name" value="M23_peptidase"/>
    <property type="match status" value="1"/>
</dbReference>
<dbReference type="PANTHER" id="PTHR21666">
    <property type="entry name" value="PEPTIDASE-RELATED"/>
    <property type="match status" value="1"/>
</dbReference>
<gene>
    <name evidence="3" type="ORF">SAMN04487977_10921</name>
</gene>
<keyword evidence="3" id="KW-0378">Hydrolase</keyword>
<dbReference type="EMBL" id="FOFU01000009">
    <property type="protein sequence ID" value="SEQ71111.1"/>
    <property type="molecule type" value="Genomic_DNA"/>
</dbReference>
<feature type="chain" id="PRO_5010347367" evidence="1">
    <location>
        <begin position="20"/>
        <end position="322"/>
    </location>
</feature>
<dbReference type="STRING" id="163.SAMN04487775_10289"/>
<dbReference type="Gene3D" id="2.70.70.10">
    <property type="entry name" value="Glucose Permease (Domain IIA)"/>
    <property type="match status" value="1"/>
</dbReference>
<reference evidence="3 4" key="1">
    <citation type="submission" date="2016-10" db="EMBL/GenBank/DDBJ databases">
        <authorList>
            <person name="de Groot N.N."/>
        </authorList>
    </citation>
    <scope>NUCLEOTIDE SEQUENCE [LARGE SCALE GENOMIC DNA]</scope>
    <source>
        <strain evidence="3 4">B25</strain>
    </source>
</reference>
<evidence type="ECO:0000256" key="1">
    <source>
        <dbReference type="SAM" id="SignalP"/>
    </source>
</evidence>
<dbReference type="InterPro" id="IPR050570">
    <property type="entry name" value="Cell_wall_metabolism_enzyme"/>
</dbReference>
<accession>A0A1H9I8Q7</accession>
<dbReference type="InterPro" id="IPR016047">
    <property type="entry name" value="M23ase_b-sheet_dom"/>
</dbReference>
<dbReference type="AlphaFoldDB" id="A0A1H9I8Q7"/>
<dbReference type="PANTHER" id="PTHR21666:SF270">
    <property type="entry name" value="MUREIN HYDROLASE ACTIVATOR ENVC"/>
    <property type="match status" value="1"/>
</dbReference>
<evidence type="ECO:0000313" key="3">
    <source>
        <dbReference type="EMBL" id="SEQ71111.1"/>
    </source>
</evidence>
<keyword evidence="4" id="KW-1185">Reference proteome</keyword>
<evidence type="ECO:0000259" key="2">
    <source>
        <dbReference type="Pfam" id="PF01551"/>
    </source>
</evidence>
<dbReference type="RefSeq" id="WP_074644771.1">
    <property type="nucleotide sequence ID" value="NZ_FOFU01000009.1"/>
</dbReference>
<dbReference type="Pfam" id="PF01551">
    <property type="entry name" value="Peptidase_M23"/>
    <property type="match status" value="1"/>
</dbReference>
<organism evidence="3 4">
    <name type="scientific">Treponema bryantii</name>
    <dbReference type="NCBI Taxonomy" id="163"/>
    <lineage>
        <taxon>Bacteria</taxon>
        <taxon>Pseudomonadati</taxon>
        <taxon>Spirochaetota</taxon>
        <taxon>Spirochaetia</taxon>
        <taxon>Spirochaetales</taxon>
        <taxon>Treponemataceae</taxon>
        <taxon>Treponema</taxon>
    </lineage>
</organism>